<evidence type="ECO:0000256" key="1">
    <source>
        <dbReference type="ARBA" id="ARBA00022723"/>
    </source>
</evidence>
<dbReference type="InterPro" id="IPR015797">
    <property type="entry name" value="NUDIX_hydrolase-like_dom_sf"/>
</dbReference>
<dbReference type="GO" id="GO:1901911">
    <property type="term" value="P:adenosine 5'-(hexahydrogen pentaphosphate) catabolic process"/>
    <property type="evidence" value="ECO:0007669"/>
    <property type="project" value="TreeGrafter"/>
</dbReference>
<accession>A0A9Q0S215</accession>
<dbReference type="InterPro" id="IPR000086">
    <property type="entry name" value="NUDIX_hydrolase_dom"/>
</dbReference>
<organism evidence="4 5">
    <name type="scientific">Pseudolycoriella hygida</name>
    <dbReference type="NCBI Taxonomy" id="35572"/>
    <lineage>
        <taxon>Eukaryota</taxon>
        <taxon>Metazoa</taxon>
        <taxon>Ecdysozoa</taxon>
        <taxon>Arthropoda</taxon>
        <taxon>Hexapoda</taxon>
        <taxon>Insecta</taxon>
        <taxon>Pterygota</taxon>
        <taxon>Neoptera</taxon>
        <taxon>Endopterygota</taxon>
        <taxon>Diptera</taxon>
        <taxon>Nematocera</taxon>
        <taxon>Sciaroidea</taxon>
        <taxon>Sciaridae</taxon>
        <taxon>Pseudolycoriella</taxon>
    </lineage>
</organism>
<evidence type="ECO:0000256" key="2">
    <source>
        <dbReference type="ARBA" id="ARBA00022801"/>
    </source>
</evidence>
<dbReference type="OrthoDB" id="2011998at2759"/>
<dbReference type="PROSITE" id="PS51462">
    <property type="entry name" value="NUDIX"/>
    <property type="match status" value="1"/>
</dbReference>
<dbReference type="GO" id="GO:0034431">
    <property type="term" value="F:bis(5'-adenosyl)-hexaphosphatase activity"/>
    <property type="evidence" value="ECO:0007669"/>
    <property type="project" value="TreeGrafter"/>
</dbReference>
<evidence type="ECO:0000313" key="4">
    <source>
        <dbReference type="EMBL" id="KAJ6640660.1"/>
    </source>
</evidence>
<evidence type="ECO:0000313" key="5">
    <source>
        <dbReference type="Proteomes" id="UP001151699"/>
    </source>
</evidence>
<dbReference type="EMBL" id="WJQU01000002">
    <property type="protein sequence ID" value="KAJ6640660.1"/>
    <property type="molecule type" value="Genomic_DNA"/>
</dbReference>
<gene>
    <name evidence="4" type="primary">Nudt3</name>
    <name evidence="4" type="ORF">Bhyg_05591</name>
</gene>
<dbReference type="Pfam" id="PF00293">
    <property type="entry name" value="NUDIX"/>
    <property type="match status" value="2"/>
</dbReference>
<feature type="domain" description="Nudix hydrolase" evidence="3">
    <location>
        <begin position="54"/>
        <end position="165"/>
    </location>
</feature>
<dbReference type="GO" id="GO:0008486">
    <property type="term" value="F:diphosphoinositol-polyphosphate diphosphatase activity"/>
    <property type="evidence" value="ECO:0007669"/>
    <property type="project" value="TreeGrafter"/>
</dbReference>
<dbReference type="Gene3D" id="3.90.79.10">
    <property type="entry name" value="Nucleoside Triphosphate Pyrophosphohydrolase"/>
    <property type="match status" value="2"/>
</dbReference>
<dbReference type="AlphaFoldDB" id="A0A9Q0S215"/>
<proteinExistence type="predicted"/>
<dbReference type="GO" id="GO:0005737">
    <property type="term" value="C:cytoplasm"/>
    <property type="evidence" value="ECO:0007669"/>
    <property type="project" value="TreeGrafter"/>
</dbReference>
<dbReference type="GO" id="GO:0034432">
    <property type="term" value="F:bis(5'-adenosyl)-pentaphosphatase activity"/>
    <property type="evidence" value="ECO:0007669"/>
    <property type="project" value="TreeGrafter"/>
</dbReference>
<sequence>MMNKNLRYALLASAYDLIPKLSNENQWVVSGGGVDPGETAAVAAVREVLQEAGDLRYALLASASDPTPKLSDKRLIIQQVLLVLSSSNENQWVVSGGGVDPGETATVAAVRQVLQEAGVEGDLGRRLGVFEVKTLRKKHRTEVLALRVTKEHQEWEEFLIGRKRK</sequence>
<dbReference type="GO" id="GO:0071543">
    <property type="term" value="P:diphosphoinositol polyphosphate metabolic process"/>
    <property type="evidence" value="ECO:0007669"/>
    <property type="project" value="TreeGrafter"/>
</dbReference>
<dbReference type="PANTHER" id="PTHR12629">
    <property type="entry name" value="DIPHOSPHOINOSITOL POLYPHOSPHATE PHOSPHOHYDROLASE"/>
    <property type="match status" value="1"/>
</dbReference>
<dbReference type="GO" id="GO:1901909">
    <property type="term" value="P:diadenosine hexaphosphate catabolic process"/>
    <property type="evidence" value="ECO:0007669"/>
    <property type="project" value="TreeGrafter"/>
</dbReference>
<dbReference type="Proteomes" id="UP001151699">
    <property type="component" value="Chromosome B"/>
</dbReference>
<reference evidence="4" key="1">
    <citation type="submission" date="2022-07" db="EMBL/GenBank/DDBJ databases">
        <authorList>
            <person name="Trinca V."/>
            <person name="Uliana J.V.C."/>
            <person name="Torres T.T."/>
            <person name="Ward R.J."/>
            <person name="Monesi N."/>
        </authorList>
    </citation>
    <scope>NUCLEOTIDE SEQUENCE</scope>
    <source>
        <strain evidence="4">HSMRA1968</strain>
        <tissue evidence="4">Whole embryos</tissue>
    </source>
</reference>
<comment type="caution">
    <text evidence="4">The sequence shown here is derived from an EMBL/GenBank/DDBJ whole genome shotgun (WGS) entry which is preliminary data.</text>
</comment>
<dbReference type="GO" id="GO:0046872">
    <property type="term" value="F:metal ion binding"/>
    <property type="evidence" value="ECO:0007669"/>
    <property type="project" value="UniProtKB-KW"/>
</dbReference>
<dbReference type="SUPFAM" id="SSF55811">
    <property type="entry name" value="Nudix"/>
    <property type="match status" value="2"/>
</dbReference>
<protein>
    <submittedName>
        <fullName evidence="4">Diphosphoinositol polyphosphate phosphohydrolase 1</fullName>
    </submittedName>
</protein>
<evidence type="ECO:0000259" key="3">
    <source>
        <dbReference type="PROSITE" id="PS51462"/>
    </source>
</evidence>
<dbReference type="GO" id="GO:0005634">
    <property type="term" value="C:nucleus"/>
    <property type="evidence" value="ECO:0007669"/>
    <property type="project" value="TreeGrafter"/>
</dbReference>
<dbReference type="GO" id="GO:0000298">
    <property type="term" value="F:endopolyphosphatase activity"/>
    <property type="evidence" value="ECO:0007669"/>
    <property type="project" value="TreeGrafter"/>
</dbReference>
<keyword evidence="5" id="KW-1185">Reference proteome</keyword>
<keyword evidence="1" id="KW-0479">Metal-binding</keyword>
<keyword evidence="2" id="KW-0378">Hydrolase</keyword>
<dbReference type="PANTHER" id="PTHR12629:SF0">
    <property type="entry name" value="DIPHOSPHOINOSITOL-POLYPHOSPHATE DIPHOSPHATASE"/>
    <property type="match status" value="1"/>
</dbReference>
<name>A0A9Q0S215_9DIPT</name>
<dbReference type="GO" id="GO:1901907">
    <property type="term" value="P:diadenosine pentaphosphate catabolic process"/>
    <property type="evidence" value="ECO:0007669"/>
    <property type="project" value="TreeGrafter"/>
</dbReference>